<keyword evidence="1" id="KW-0812">Transmembrane</keyword>
<keyword evidence="1" id="KW-0472">Membrane</keyword>
<sequence>MGWILISVVLPLTAPLIALLFLRPLALPEPLRPSLSLMVPLKDGQLCWGAISFCASSLYELGVRNWERTGITTSGHGYLIACLIVLLVVSSLLAAGGAIFPTSNKRPAGVEWHAHYRCFLVSLALTFWAALAYILVHYEVIKR</sequence>
<evidence type="ECO:0000313" key="3">
    <source>
        <dbReference type="Proteomes" id="UP000541535"/>
    </source>
</evidence>
<feature type="transmembrane region" description="Helical" evidence="1">
    <location>
        <begin position="114"/>
        <end position="136"/>
    </location>
</feature>
<keyword evidence="1" id="KW-1133">Transmembrane helix</keyword>
<keyword evidence="3" id="KW-1185">Reference proteome</keyword>
<protein>
    <submittedName>
        <fullName evidence="2">Uncharacterized protein</fullName>
    </submittedName>
</protein>
<organism evidence="2 3">
    <name type="scientific">Pseudoduganella violacea</name>
    <dbReference type="NCBI Taxonomy" id="1715466"/>
    <lineage>
        <taxon>Bacteria</taxon>
        <taxon>Pseudomonadati</taxon>
        <taxon>Pseudomonadota</taxon>
        <taxon>Betaproteobacteria</taxon>
        <taxon>Burkholderiales</taxon>
        <taxon>Oxalobacteraceae</taxon>
        <taxon>Telluria group</taxon>
        <taxon>Pseudoduganella</taxon>
    </lineage>
</organism>
<dbReference type="AlphaFoldDB" id="A0A7W5B908"/>
<dbReference type="RefSeq" id="WP_183440652.1">
    <property type="nucleotide sequence ID" value="NZ_JACHXD010000004.1"/>
</dbReference>
<dbReference type="Proteomes" id="UP000541535">
    <property type="component" value="Unassembled WGS sequence"/>
</dbReference>
<proteinExistence type="predicted"/>
<feature type="transmembrane region" description="Helical" evidence="1">
    <location>
        <begin position="48"/>
        <end position="66"/>
    </location>
</feature>
<comment type="caution">
    <text evidence="2">The sequence shown here is derived from an EMBL/GenBank/DDBJ whole genome shotgun (WGS) entry which is preliminary data.</text>
</comment>
<accession>A0A7W5B908</accession>
<evidence type="ECO:0000256" key="1">
    <source>
        <dbReference type="SAM" id="Phobius"/>
    </source>
</evidence>
<gene>
    <name evidence="2" type="ORF">FHS03_001801</name>
</gene>
<reference evidence="2 3" key="1">
    <citation type="submission" date="2020-08" db="EMBL/GenBank/DDBJ databases">
        <title>Genomic Encyclopedia of Type Strains, Phase III (KMG-III): the genomes of soil and plant-associated and newly described type strains.</title>
        <authorList>
            <person name="Whitman W."/>
        </authorList>
    </citation>
    <scope>NUCLEOTIDE SEQUENCE [LARGE SCALE GENOMIC DNA]</scope>
    <source>
        <strain evidence="2 3">CECT 8897</strain>
    </source>
</reference>
<feature type="transmembrane region" description="Helical" evidence="1">
    <location>
        <begin position="78"/>
        <end position="102"/>
    </location>
</feature>
<dbReference type="EMBL" id="JACHXD010000004">
    <property type="protein sequence ID" value="MBB3118756.1"/>
    <property type="molecule type" value="Genomic_DNA"/>
</dbReference>
<evidence type="ECO:0000313" key="2">
    <source>
        <dbReference type="EMBL" id="MBB3118756.1"/>
    </source>
</evidence>
<name>A0A7W5B908_9BURK</name>